<dbReference type="Gene3D" id="2.60.40.10">
    <property type="entry name" value="Immunoglobulins"/>
    <property type="match status" value="1"/>
</dbReference>
<dbReference type="CDD" id="cd02851">
    <property type="entry name" value="E_set_GO_C"/>
    <property type="match status" value="1"/>
</dbReference>
<evidence type="ECO:0000259" key="2">
    <source>
        <dbReference type="SMART" id="SM00458"/>
    </source>
</evidence>
<keyword evidence="4" id="KW-1185">Reference proteome</keyword>
<dbReference type="PANTHER" id="PTHR32208">
    <property type="entry name" value="SECRETED PROTEIN-RELATED"/>
    <property type="match status" value="1"/>
</dbReference>
<protein>
    <submittedName>
        <fullName evidence="3">Galactose oxidase-like domain-containing protein</fullName>
    </submittedName>
</protein>
<keyword evidence="1" id="KW-0732">Signal</keyword>
<dbReference type="SUPFAM" id="SSF50370">
    <property type="entry name" value="Ricin B-like lectins"/>
    <property type="match status" value="1"/>
</dbReference>
<dbReference type="InterPro" id="IPR009880">
    <property type="entry name" value="Glyoxal_oxidase_N"/>
</dbReference>
<gene>
    <name evidence="3" type="ORF">ACFQE0_10880</name>
</gene>
<dbReference type="InterPro" id="IPR013783">
    <property type="entry name" value="Ig-like_fold"/>
</dbReference>
<evidence type="ECO:0000256" key="1">
    <source>
        <dbReference type="ARBA" id="ARBA00022729"/>
    </source>
</evidence>
<dbReference type="InterPro" id="IPR014756">
    <property type="entry name" value="Ig_E-set"/>
</dbReference>
<dbReference type="PANTHER" id="PTHR32208:SF56">
    <property type="entry name" value="GALACTOSE OXIDASE-RELATED"/>
    <property type="match status" value="1"/>
</dbReference>
<evidence type="ECO:0000313" key="4">
    <source>
        <dbReference type="Proteomes" id="UP001596292"/>
    </source>
</evidence>
<sequence>MPPGDVPPASTGLIVARHSAMCVENPSAQMAAGVGIDQWPCEPNATHMDWSFVPAGSGYQIRNAKSGLCLTVTGGATNNGAATSQQTCGAGTGGLWTFRKTNGFYEVVAVHSGRCLNVNNGSRDPNAAVIQYDCTLQDNAVFSLVPPAPPSAWTPLTTIGIVPVSATVMPSGKVMMWAAESKTSFGSGNGTWITTFDPASGASNDTYVANTNHDMFCPGTNLLPDGRLMITGGITAGGTSIYNPDTNQWTSGPTLKIPRGYNSNVTLSTGETMTYGGSWSGNIGGKNAEVWSASSGAWRVLSNVSGDAGAEPNVDMYRADNHFWMFGVSNGYVFHAGPSHEMHWIGTGGNGSFVSAGNRADDTFSINGTATMFDVNRIFKAGGASQYQNQPANGATYTIDISGGPGATPKVASAPSLAFARAFHNSVVLPNGDVILVGGQNVPIPFTDSTPVYYPELWSPSKNTVVRLAPISVPRTYHSVALLLTDGRVLSAGGGLCNCAADHPNLQILTPPYLYDANGQLASRPAITSAPTTASLGSTITASTDRAIQSFSLVRVGSTTHTVDNDQRRVPLTISGSSGTKYNLALPSDPGIVTPGNWMLFALDGNGVPSVAKIVRIR</sequence>
<dbReference type="InterPro" id="IPR000772">
    <property type="entry name" value="Ricin_B_lectin"/>
</dbReference>
<accession>A0ABW2BKX9</accession>
<dbReference type="Pfam" id="PF07250">
    <property type="entry name" value="Glyoxal_oxid_N"/>
    <property type="match status" value="1"/>
</dbReference>
<dbReference type="InterPro" id="IPR035992">
    <property type="entry name" value="Ricin_B-like_lectins"/>
</dbReference>
<evidence type="ECO:0000313" key="3">
    <source>
        <dbReference type="EMBL" id="MFC6790076.1"/>
    </source>
</evidence>
<dbReference type="PROSITE" id="PS50231">
    <property type="entry name" value="RICIN_B_LECTIN"/>
    <property type="match status" value="1"/>
</dbReference>
<dbReference type="SMART" id="SM00458">
    <property type="entry name" value="RICIN"/>
    <property type="match status" value="1"/>
</dbReference>
<dbReference type="Pfam" id="PF00652">
    <property type="entry name" value="Ricin_B_lectin"/>
    <property type="match status" value="1"/>
</dbReference>
<dbReference type="SMART" id="SM00612">
    <property type="entry name" value="Kelch"/>
    <property type="match status" value="2"/>
</dbReference>
<organism evidence="3 4">
    <name type="scientific">Methylobacterium komagatae</name>
    <dbReference type="NCBI Taxonomy" id="374425"/>
    <lineage>
        <taxon>Bacteria</taxon>
        <taxon>Pseudomonadati</taxon>
        <taxon>Pseudomonadota</taxon>
        <taxon>Alphaproteobacteria</taxon>
        <taxon>Hyphomicrobiales</taxon>
        <taxon>Methylobacteriaceae</taxon>
        <taxon>Methylobacterium</taxon>
    </lineage>
</organism>
<reference evidence="4" key="1">
    <citation type="journal article" date="2019" name="Int. J. Syst. Evol. Microbiol.">
        <title>The Global Catalogue of Microorganisms (GCM) 10K type strain sequencing project: providing services to taxonomists for standard genome sequencing and annotation.</title>
        <authorList>
            <consortium name="The Broad Institute Genomics Platform"/>
            <consortium name="The Broad Institute Genome Sequencing Center for Infectious Disease"/>
            <person name="Wu L."/>
            <person name="Ma J."/>
        </authorList>
    </citation>
    <scope>NUCLEOTIDE SEQUENCE [LARGE SCALE GENOMIC DNA]</scope>
    <source>
        <strain evidence="4">CCUG 48316</strain>
    </source>
</reference>
<dbReference type="SUPFAM" id="SSF81296">
    <property type="entry name" value="E set domains"/>
    <property type="match status" value="1"/>
</dbReference>
<feature type="domain" description="Ricin B lectin" evidence="2">
    <location>
        <begin position="9"/>
        <end position="145"/>
    </location>
</feature>
<proteinExistence type="predicted"/>
<dbReference type="SUPFAM" id="SSF50965">
    <property type="entry name" value="Galactose oxidase, central domain"/>
    <property type="match status" value="1"/>
</dbReference>
<dbReference type="RefSeq" id="WP_378975418.1">
    <property type="nucleotide sequence ID" value="NZ_JBHSWN010000001.1"/>
</dbReference>
<dbReference type="EMBL" id="JBHSWN010000001">
    <property type="protein sequence ID" value="MFC6790076.1"/>
    <property type="molecule type" value="Genomic_DNA"/>
</dbReference>
<dbReference type="InterPro" id="IPR015202">
    <property type="entry name" value="GO-like_E_set"/>
</dbReference>
<dbReference type="Gene3D" id="2.130.10.80">
    <property type="entry name" value="Galactose oxidase/kelch, beta-propeller"/>
    <property type="match status" value="1"/>
</dbReference>
<dbReference type="Pfam" id="PF09118">
    <property type="entry name" value="GO-like_E_set"/>
    <property type="match status" value="1"/>
</dbReference>
<dbReference type="CDD" id="cd00161">
    <property type="entry name" value="beta-trefoil_Ricin-like"/>
    <property type="match status" value="1"/>
</dbReference>
<dbReference type="InterPro" id="IPR006652">
    <property type="entry name" value="Kelch_1"/>
</dbReference>
<dbReference type="InterPro" id="IPR037293">
    <property type="entry name" value="Gal_Oxidase_central_sf"/>
</dbReference>
<name>A0ABW2BKX9_9HYPH</name>
<dbReference type="Proteomes" id="UP001596292">
    <property type="component" value="Unassembled WGS sequence"/>
</dbReference>
<dbReference type="InterPro" id="IPR011043">
    <property type="entry name" value="Gal_Oxase/kelch_b-propeller"/>
</dbReference>
<comment type="caution">
    <text evidence="3">The sequence shown here is derived from an EMBL/GenBank/DDBJ whole genome shotgun (WGS) entry which is preliminary data.</text>
</comment>
<dbReference type="Gene3D" id="2.80.10.50">
    <property type="match status" value="1"/>
</dbReference>